<evidence type="ECO:0000256" key="2">
    <source>
        <dbReference type="SAM" id="Phobius"/>
    </source>
</evidence>
<dbReference type="Pfam" id="PF09335">
    <property type="entry name" value="VTT_dom"/>
    <property type="match status" value="1"/>
</dbReference>
<feature type="transmembrane region" description="Helical" evidence="2">
    <location>
        <begin position="141"/>
        <end position="161"/>
    </location>
</feature>
<dbReference type="EMBL" id="CP091430">
    <property type="protein sequence ID" value="UVI32016.1"/>
    <property type="molecule type" value="Genomic_DNA"/>
</dbReference>
<name>A0ABY5SDI5_9BACL</name>
<dbReference type="Proteomes" id="UP001057877">
    <property type="component" value="Chromosome"/>
</dbReference>
<dbReference type="PANTHER" id="PTHR42709:SF9">
    <property type="entry name" value="ALKALINE PHOSPHATASE LIKE PROTEIN"/>
    <property type="match status" value="1"/>
</dbReference>
<proteinExistence type="inferred from homology"/>
<sequence>MKLLLYIEQLFADYGYYVLLIGLPLDAIALPIPPGNMTLAYTGYLSSKGVLRWLPAMAAASAGSMLGITATYWIGYSLGMPLIERWGKWLLIKPAHLEKARSSYEKHGNKLLLFSYFVPGVRQFIGYFVGMIRVPFPVFALYAYTGSLLWVNAFVGIGYLFGDQWPLVLMAVERCLKFIVIGLSILLGALLLLKWRRRRGNKALPPHEAKPHGMPDE</sequence>
<dbReference type="InterPro" id="IPR032816">
    <property type="entry name" value="VTT_dom"/>
</dbReference>
<organism evidence="4 5">
    <name type="scientific">Paenibacillus spongiae</name>
    <dbReference type="NCBI Taxonomy" id="2909671"/>
    <lineage>
        <taxon>Bacteria</taxon>
        <taxon>Bacillati</taxon>
        <taxon>Bacillota</taxon>
        <taxon>Bacilli</taxon>
        <taxon>Bacillales</taxon>
        <taxon>Paenibacillaceae</taxon>
        <taxon>Paenibacillus</taxon>
    </lineage>
</organism>
<keyword evidence="5" id="KW-1185">Reference proteome</keyword>
<dbReference type="RefSeq" id="WP_258388076.1">
    <property type="nucleotide sequence ID" value="NZ_CP091430.1"/>
</dbReference>
<evidence type="ECO:0000313" key="5">
    <source>
        <dbReference type="Proteomes" id="UP001057877"/>
    </source>
</evidence>
<dbReference type="PANTHER" id="PTHR42709">
    <property type="entry name" value="ALKALINE PHOSPHATASE LIKE PROTEIN"/>
    <property type="match status" value="1"/>
</dbReference>
<evidence type="ECO:0000313" key="4">
    <source>
        <dbReference type="EMBL" id="UVI32016.1"/>
    </source>
</evidence>
<feature type="transmembrane region" description="Helical" evidence="2">
    <location>
        <begin position="14"/>
        <end position="32"/>
    </location>
</feature>
<reference evidence="4" key="1">
    <citation type="submission" date="2022-01" db="EMBL/GenBank/DDBJ databases">
        <title>Paenibacillus spongiae sp. nov., isolated from marine sponge.</title>
        <authorList>
            <person name="Li Z."/>
            <person name="Zhang M."/>
        </authorList>
    </citation>
    <scope>NUCLEOTIDE SEQUENCE</scope>
    <source>
        <strain evidence="4">PHS-Z3</strain>
    </source>
</reference>
<dbReference type="InterPro" id="IPR051311">
    <property type="entry name" value="DedA_domain"/>
</dbReference>
<protein>
    <submittedName>
        <fullName evidence="4">DedA family protein</fullName>
    </submittedName>
</protein>
<comment type="similarity">
    <text evidence="1">Belongs to the DedA family.</text>
</comment>
<keyword evidence="2" id="KW-0472">Membrane</keyword>
<accession>A0ABY5SDI5</accession>
<feature type="transmembrane region" description="Helical" evidence="2">
    <location>
        <begin position="111"/>
        <end position="129"/>
    </location>
</feature>
<keyword evidence="2" id="KW-0812">Transmembrane</keyword>
<evidence type="ECO:0000256" key="1">
    <source>
        <dbReference type="ARBA" id="ARBA00010792"/>
    </source>
</evidence>
<keyword evidence="2" id="KW-1133">Transmembrane helix</keyword>
<feature type="transmembrane region" description="Helical" evidence="2">
    <location>
        <begin position="167"/>
        <end position="193"/>
    </location>
</feature>
<gene>
    <name evidence="4" type="ORF">L1F29_09455</name>
</gene>
<feature type="domain" description="VTT" evidence="3">
    <location>
        <begin position="34"/>
        <end position="159"/>
    </location>
</feature>
<feature type="transmembrane region" description="Helical" evidence="2">
    <location>
        <begin position="53"/>
        <end position="74"/>
    </location>
</feature>
<evidence type="ECO:0000259" key="3">
    <source>
        <dbReference type="Pfam" id="PF09335"/>
    </source>
</evidence>